<dbReference type="PROSITE" id="PS50853">
    <property type="entry name" value="FN3"/>
    <property type="match status" value="2"/>
</dbReference>
<keyword evidence="2" id="KW-0677">Repeat</keyword>
<name>A0ABU1A3V0_9FLAO</name>
<protein>
    <submittedName>
        <fullName evidence="5">GEVED domain-containing protein</fullName>
    </submittedName>
</protein>
<evidence type="ECO:0000256" key="3">
    <source>
        <dbReference type="SAM" id="SignalP"/>
    </source>
</evidence>
<accession>A0ABU1A3V0</accession>
<dbReference type="Proteomes" id="UP001230915">
    <property type="component" value="Unassembled WGS sequence"/>
</dbReference>
<keyword evidence="1 3" id="KW-0732">Signal</keyword>
<evidence type="ECO:0000259" key="4">
    <source>
        <dbReference type="PROSITE" id="PS50853"/>
    </source>
</evidence>
<feature type="domain" description="Fibronectin type-III" evidence="4">
    <location>
        <begin position="536"/>
        <end position="625"/>
    </location>
</feature>
<dbReference type="EMBL" id="JAVHUL010000040">
    <property type="protein sequence ID" value="MDQ7918361.1"/>
    <property type="molecule type" value="Genomic_DNA"/>
</dbReference>
<dbReference type="PANTHER" id="PTHR46708:SF2">
    <property type="entry name" value="FIBRONECTIN TYPE-III DOMAIN-CONTAINING PROTEIN"/>
    <property type="match status" value="1"/>
</dbReference>
<dbReference type="InterPro" id="IPR013783">
    <property type="entry name" value="Ig-like_fold"/>
</dbReference>
<dbReference type="InterPro" id="IPR003961">
    <property type="entry name" value="FN3_dom"/>
</dbReference>
<reference evidence="5 6" key="1">
    <citation type="submission" date="2023-08" db="EMBL/GenBank/DDBJ databases">
        <title>Mesonia sp. MT50, isolated from deep-sea sediment of the Mariana Trench.</title>
        <authorList>
            <person name="Fu H."/>
        </authorList>
    </citation>
    <scope>NUCLEOTIDE SEQUENCE [LARGE SCALE GENOMIC DNA]</scope>
    <source>
        <strain evidence="5 6">MT50</strain>
    </source>
</reference>
<feature type="signal peptide" evidence="3">
    <location>
        <begin position="1"/>
        <end position="36"/>
    </location>
</feature>
<sequence length="707" mass="76894">MKINTYFLPFKLQAVRKNLLLTLAVFGLVFSWQTQAQTGDTCDDPIEISALPFNDSGNTSDYGSNYTGGDIPPVGPNTGHFDGTGAIYYLDGDEAVYAFTSNGNGTIDIETVNDEGWNSLYVFTGCPFSLTLGYNTSTTGTDREIIGLPVSTGETYYIVVSNWNDGGQDYTIDITGDITIPEECEGTPSAGTPDDLEMSVCEGNEFDLSVLGASEIALGQDRIWQSSASGDNNWVDIDGATAPSYTVDSGIAESTDYRYKITCNNTNETDTSDVITVTLKLPNQCYCDDATSTNVEPITSVIFAGIDNSSPASTSSDGYEDFTDIVAEVEVNETYVFSAEGNTNGNYEAYFTVWIDWNQNGLFETAEMYEIDGFIENSDGTDGQQVTGDIVVPSSAVLGETVMRIRKRYSMHQTDPCGSYTFGQTEDYAVNVSAGDPITCQEPSDLTVADITETTVNVSWTEGGSETEWDVVYGAPGFDPEVDGTMMTTTDNPTALTDLDAGTEYEVYVRAICEADDQSDFNGPVAFMTLEMLCDMPSDLVVAEVTDTTADVSWTQVGNETEWEIVYGAPGFDPETEGTTITTQDNPTTLMNLDPETDYEVYVIAICADGNSEPLGPEAFTTEILSVNTQVFENLSFYPNPVKNQLTLKAGKQIENVEIYNLLGQNVLRNMPNSLEAQLNTDHLQAGVYLMKVTIHKSTKTFKIVKN</sequence>
<dbReference type="InterPro" id="IPR036116">
    <property type="entry name" value="FN3_sf"/>
</dbReference>
<evidence type="ECO:0000256" key="1">
    <source>
        <dbReference type="ARBA" id="ARBA00022729"/>
    </source>
</evidence>
<evidence type="ECO:0000313" key="5">
    <source>
        <dbReference type="EMBL" id="MDQ7918361.1"/>
    </source>
</evidence>
<comment type="caution">
    <text evidence="5">The sequence shown here is derived from an EMBL/GenBank/DDBJ whole genome shotgun (WGS) entry which is preliminary data.</text>
</comment>
<feature type="domain" description="Fibronectin type-III" evidence="4">
    <location>
        <begin position="442"/>
        <end position="532"/>
    </location>
</feature>
<dbReference type="InterPro" id="IPR045474">
    <property type="entry name" value="GEVED"/>
</dbReference>
<dbReference type="Pfam" id="PF18962">
    <property type="entry name" value="Por_Secre_tail"/>
    <property type="match status" value="1"/>
</dbReference>
<dbReference type="Gene3D" id="2.60.120.380">
    <property type="match status" value="1"/>
</dbReference>
<dbReference type="InterPro" id="IPR026444">
    <property type="entry name" value="Secre_tail"/>
</dbReference>
<dbReference type="SUPFAM" id="SSF49265">
    <property type="entry name" value="Fibronectin type III"/>
    <property type="match status" value="1"/>
</dbReference>
<dbReference type="SMART" id="SM00060">
    <property type="entry name" value="FN3"/>
    <property type="match status" value="2"/>
</dbReference>
<dbReference type="RefSeq" id="WP_308865356.1">
    <property type="nucleotide sequence ID" value="NZ_JAVHUL010000040.1"/>
</dbReference>
<dbReference type="PANTHER" id="PTHR46708">
    <property type="entry name" value="TENASCIN"/>
    <property type="match status" value="1"/>
</dbReference>
<dbReference type="Gene3D" id="2.60.40.10">
    <property type="entry name" value="Immunoglobulins"/>
    <property type="match status" value="2"/>
</dbReference>
<dbReference type="CDD" id="cd00063">
    <property type="entry name" value="FN3"/>
    <property type="match status" value="2"/>
</dbReference>
<evidence type="ECO:0000256" key="2">
    <source>
        <dbReference type="ARBA" id="ARBA00022737"/>
    </source>
</evidence>
<keyword evidence="6" id="KW-1185">Reference proteome</keyword>
<proteinExistence type="predicted"/>
<dbReference type="Pfam" id="PF20009">
    <property type="entry name" value="GEVED"/>
    <property type="match status" value="1"/>
</dbReference>
<organism evidence="5 6">
    <name type="scientific">Mesonia profundi</name>
    <dbReference type="NCBI Taxonomy" id="3070998"/>
    <lineage>
        <taxon>Bacteria</taxon>
        <taxon>Pseudomonadati</taxon>
        <taxon>Bacteroidota</taxon>
        <taxon>Flavobacteriia</taxon>
        <taxon>Flavobacteriales</taxon>
        <taxon>Flavobacteriaceae</taxon>
        <taxon>Mesonia</taxon>
    </lineage>
</organism>
<evidence type="ECO:0000313" key="6">
    <source>
        <dbReference type="Proteomes" id="UP001230915"/>
    </source>
</evidence>
<gene>
    <name evidence="5" type="ORF">RBU60_12320</name>
</gene>
<dbReference type="NCBIfam" id="TIGR04183">
    <property type="entry name" value="Por_Secre_tail"/>
    <property type="match status" value="1"/>
</dbReference>
<feature type="chain" id="PRO_5045055952" evidence="3">
    <location>
        <begin position="37"/>
        <end position="707"/>
    </location>
</feature>
<dbReference type="Pfam" id="PF00041">
    <property type="entry name" value="fn3"/>
    <property type="match status" value="2"/>
</dbReference>
<dbReference type="InterPro" id="IPR050991">
    <property type="entry name" value="ECM_Regulatory_Proteins"/>
</dbReference>